<feature type="region of interest" description="Disordered" evidence="1">
    <location>
        <begin position="1"/>
        <end position="31"/>
    </location>
</feature>
<dbReference type="AlphaFoldDB" id="A0A0P0W8G4"/>
<sequence length="54" mass="5678">GIGMEIGNEARRGERPDTGVHGGAEEAGGAAMCRRVEREGCTSDAVRWVTGHQP</sequence>
<evidence type="ECO:0000313" key="3">
    <source>
        <dbReference type="Proteomes" id="UP000059680"/>
    </source>
</evidence>
<reference evidence="3" key="1">
    <citation type="journal article" date="2005" name="Nature">
        <title>The map-based sequence of the rice genome.</title>
        <authorList>
            <consortium name="International rice genome sequencing project (IRGSP)"/>
            <person name="Matsumoto T."/>
            <person name="Wu J."/>
            <person name="Kanamori H."/>
            <person name="Katayose Y."/>
            <person name="Fujisawa M."/>
            <person name="Namiki N."/>
            <person name="Mizuno H."/>
            <person name="Yamamoto K."/>
            <person name="Antonio B.A."/>
            <person name="Baba T."/>
            <person name="Sakata K."/>
            <person name="Nagamura Y."/>
            <person name="Aoki H."/>
            <person name="Arikawa K."/>
            <person name="Arita K."/>
            <person name="Bito T."/>
            <person name="Chiden Y."/>
            <person name="Fujitsuka N."/>
            <person name="Fukunaka R."/>
            <person name="Hamada M."/>
            <person name="Harada C."/>
            <person name="Hayashi A."/>
            <person name="Hijishita S."/>
            <person name="Honda M."/>
            <person name="Hosokawa S."/>
            <person name="Ichikawa Y."/>
            <person name="Idonuma A."/>
            <person name="Iijima M."/>
            <person name="Ikeda M."/>
            <person name="Ikeno M."/>
            <person name="Ito K."/>
            <person name="Ito S."/>
            <person name="Ito T."/>
            <person name="Ito Y."/>
            <person name="Ito Y."/>
            <person name="Iwabuchi A."/>
            <person name="Kamiya K."/>
            <person name="Karasawa W."/>
            <person name="Kurita K."/>
            <person name="Katagiri S."/>
            <person name="Kikuta A."/>
            <person name="Kobayashi H."/>
            <person name="Kobayashi N."/>
            <person name="Machita K."/>
            <person name="Maehara T."/>
            <person name="Masukawa M."/>
            <person name="Mizubayashi T."/>
            <person name="Mukai Y."/>
            <person name="Nagasaki H."/>
            <person name="Nagata Y."/>
            <person name="Naito S."/>
            <person name="Nakashima M."/>
            <person name="Nakama Y."/>
            <person name="Nakamichi Y."/>
            <person name="Nakamura M."/>
            <person name="Meguro A."/>
            <person name="Negishi M."/>
            <person name="Ohta I."/>
            <person name="Ohta T."/>
            <person name="Okamoto M."/>
            <person name="Ono N."/>
            <person name="Saji S."/>
            <person name="Sakaguchi M."/>
            <person name="Sakai K."/>
            <person name="Shibata M."/>
            <person name="Shimokawa T."/>
            <person name="Song J."/>
            <person name="Takazaki Y."/>
            <person name="Terasawa K."/>
            <person name="Tsugane M."/>
            <person name="Tsuji K."/>
            <person name="Ueda S."/>
            <person name="Waki K."/>
            <person name="Yamagata H."/>
            <person name="Yamamoto M."/>
            <person name="Yamamoto S."/>
            <person name="Yamane H."/>
            <person name="Yoshiki S."/>
            <person name="Yoshihara R."/>
            <person name="Yukawa K."/>
            <person name="Zhong H."/>
            <person name="Yano M."/>
            <person name="Yuan Q."/>
            <person name="Ouyang S."/>
            <person name="Liu J."/>
            <person name="Jones K.M."/>
            <person name="Gansberger K."/>
            <person name="Moffat K."/>
            <person name="Hill J."/>
            <person name="Bera J."/>
            <person name="Fadrosh D."/>
            <person name="Jin S."/>
            <person name="Johri S."/>
            <person name="Kim M."/>
            <person name="Overton L."/>
            <person name="Reardon M."/>
            <person name="Tsitrin T."/>
            <person name="Vuong H."/>
            <person name="Weaver B."/>
            <person name="Ciecko A."/>
            <person name="Tallon L."/>
            <person name="Jackson J."/>
            <person name="Pai G."/>
            <person name="Aken S.V."/>
            <person name="Utterback T."/>
            <person name="Reidmuller S."/>
            <person name="Feldblyum T."/>
            <person name="Hsiao J."/>
            <person name="Zismann V."/>
            <person name="Iobst S."/>
            <person name="de Vazeille A.R."/>
            <person name="Buell C.R."/>
            <person name="Ying K."/>
            <person name="Li Y."/>
            <person name="Lu T."/>
            <person name="Huang Y."/>
            <person name="Zhao Q."/>
            <person name="Feng Q."/>
            <person name="Zhang L."/>
            <person name="Zhu J."/>
            <person name="Weng Q."/>
            <person name="Mu J."/>
            <person name="Lu Y."/>
            <person name="Fan D."/>
            <person name="Liu Y."/>
            <person name="Guan J."/>
            <person name="Zhang Y."/>
            <person name="Yu S."/>
            <person name="Liu X."/>
            <person name="Zhang Y."/>
            <person name="Hong G."/>
            <person name="Han B."/>
            <person name="Choisne N."/>
            <person name="Demange N."/>
            <person name="Orjeda G."/>
            <person name="Samain S."/>
            <person name="Cattolico L."/>
            <person name="Pelletier E."/>
            <person name="Couloux A."/>
            <person name="Segurens B."/>
            <person name="Wincker P."/>
            <person name="D'Hont A."/>
            <person name="Scarpelli C."/>
            <person name="Weissenbach J."/>
            <person name="Salanoubat M."/>
            <person name="Quetier F."/>
            <person name="Yu Y."/>
            <person name="Kim H.R."/>
            <person name="Rambo T."/>
            <person name="Currie J."/>
            <person name="Collura K."/>
            <person name="Luo M."/>
            <person name="Yang T."/>
            <person name="Ammiraju J.S.S."/>
            <person name="Engler F."/>
            <person name="Soderlund C."/>
            <person name="Wing R.A."/>
            <person name="Palmer L.E."/>
            <person name="de la Bastide M."/>
            <person name="Spiegel L."/>
            <person name="Nascimento L."/>
            <person name="Zutavern T."/>
            <person name="O'Shaughnessy A."/>
            <person name="Dike S."/>
            <person name="Dedhia N."/>
            <person name="Preston R."/>
            <person name="Balija V."/>
            <person name="McCombie W.R."/>
            <person name="Chow T."/>
            <person name="Chen H."/>
            <person name="Chung M."/>
            <person name="Chen C."/>
            <person name="Shaw J."/>
            <person name="Wu H."/>
            <person name="Hsiao K."/>
            <person name="Chao Y."/>
            <person name="Chu M."/>
            <person name="Cheng C."/>
            <person name="Hour A."/>
            <person name="Lee P."/>
            <person name="Lin S."/>
            <person name="Lin Y."/>
            <person name="Liou J."/>
            <person name="Liu S."/>
            <person name="Hsing Y."/>
            <person name="Raghuvanshi S."/>
            <person name="Mohanty A."/>
            <person name="Bharti A.K."/>
            <person name="Gaur A."/>
            <person name="Gupta V."/>
            <person name="Kumar D."/>
            <person name="Ravi V."/>
            <person name="Vij S."/>
            <person name="Kapur A."/>
            <person name="Khurana P."/>
            <person name="Khurana P."/>
            <person name="Khurana J.P."/>
            <person name="Tyagi A.K."/>
            <person name="Gaikwad K."/>
            <person name="Singh A."/>
            <person name="Dalal V."/>
            <person name="Srivastava S."/>
            <person name="Dixit A."/>
            <person name="Pal A.K."/>
            <person name="Ghazi I.A."/>
            <person name="Yadav M."/>
            <person name="Pandit A."/>
            <person name="Bhargava A."/>
            <person name="Sureshbabu K."/>
            <person name="Batra K."/>
            <person name="Sharma T.R."/>
            <person name="Mohapatra T."/>
            <person name="Singh N.K."/>
            <person name="Messing J."/>
            <person name="Nelson A.B."/>
            <person name="Fuks G."/>
            <person name="Kavchok S."/>
            <person name="Keizer G."/>
            <person name="Linton E."/>
            <person name="Llaca V."/>
            <person name="Song R."/>
            <person name="Tanyolac B."/>
            <person name="Young S."/>
            <person name="Ho-Il K."/>
            <person name="Hahn J.H."/>
            <person name="Sangsakoo G."/>
            <person name="Vanavichit A."/>
            <person name="de Mattos Luiz.A.T."/>
            <person name="Zimmer P.D."/>
            <person name="Malone G."/>
            <person name="Dellagostin O."/>
            <person name="de Oliveira A.C."/>
            <person name="Bevan M."/>
            <person name="Bancroft I."/>
            <person name="Minx P."/>
            <person name="Cordum H."/>
            <person name="Wilson R."/>
            <person name="Cheng Z."/>
            <person name="Jin W."/>
            <person name="Jiang J."/>
            <person name="Leong S.A."/>
            <person name="Iwama H."/>
            <person name="Gojobori T."/>
            <person name="Itoh T."/>
            <person name="Niimura Y."/>
            <person name="Fujii Y."/>
            <person name="Habara T."/>
            <person name="Sakai H."/>
            <person name="Sato Y."/>
            <person name="Wilson G."/>
            <person name="Kumar K."/>
            <person name="McCouch S."/>
            <person name="Juretic N."/>
            <person name="Hoen D."/>
            <person name="Wright S."/>
            <person name="Bruskiewich R."/>
            <person name="Bureau T."/>
            <person name="Miyao A."/>
            <person name="Hirochika H."/>
            <person name="Nishikawa T."/>
            <person name="Kadowaki K."/>
            <person name="Sugiura M."/>
            <person name="Burr B."/>
            <person name="Sasaki T."/>
        </authorList>
    </citation>
    <scope>NUCLEOTIDE SEQUENCE [LARGE SCALE GENOMIC DNA]</scope>
    <source>
        <strain evidence="3">cv. Nipponbare</strain>
    </source>
</reference>
<gene>
    <name evidence="2" type="ordered locus">Os04g0315350</name>
    <name evidence="2" type="ORF">OSNPB_040315350</name>
</gene>
<dbReference type="Gramene" id="Os04t0315350-00">
    <property type="protein sequence ID" value="Os04t0315350-00"/>
    <property type="gene ID" value="Os04g0315350"/>
</dbReference>
<reference evidence="2 3" key="2">
    <citation type="journal article" date="2013" name="Plant Cell Physiol.">
        <title>Rice Annotation Project Database (RAP-DB): an integrative and interactive database for rice genomics.</title>
        <authorList>
            <person name="Sakai H."/>
            <person name="Lee S.S."/>
            <person name="Tanaka T."/>
            <person name="Numa H."/>
            <person name="Kim J."/>
            <person name="Kawahara Y."/>
            <person name="Wakimoto H."/>
            <person name="Yang C.C."/>
            <person name="Iwamoto M."/>
            <person name="Abe T."/>
            <person name="Yamada Y."/>
            <person name="Muto A."/>
            <person name="Inokuchi H."/>
            <person name="Ikemura T."/>
            <person name="Matsumoto T."/>
            <person name="Sasaki T."/>
            <person name="Itoh T."/>
        </authorList>
    </citation>
    <scope>NUCLEOTIDE SEQUENCE [LARGE SCALE GENOMIC DNA]</scope>
    <source>
        <strain evidence="3">cv. Nipponbare</strain>
    </source>
</reference>
<protein>
    <submittedName>
        <fullName evidence="2">Os04g0315350 protein</fullName>
    </submittedName>
</protein>
<name>A0A0P0W8G4_ORYSJ</name>
<dbReference type="InParanoid" id="A0A0P0W8G4"/>
<dbReference type="EMBL" id="AP014960">
    <property type="protein sequence ID" value="BAS88547.1"/>
    <property type="molecule type" value="Genomic_DNA"/>
</dbReference>
<keyword evidence="3" id="KW-1185">Reference proteome</keyword>
<feature type="compositionally biased region" description="Basic and acidic residues" evidence="1">
    <location>
        <begin position="8"/>
        <end position="18"/>
    </location>
</feature>
<dbReference type="PaxDb" id="39947-A0A0P0W8G4"/>
<evidence type="ECO:0000256" key="1">
    <source>
        <dbReference type="SAM" id="MobiDB-lite"/>
    </source>
</evidence>
<dbReference type="Proteomes" id="UP000059680">
    <property type="component" value="Chromosome 4"/>
</dbReference>
<reference evidence="2 3" key="3">
    <citation type="journal article" date="2013" name="Rice">
        <title>Improvement of the Oryza sativa Nipponbare reference genome using next generation sequence and optical map data.</title>
        <authorList>
            <person name="Kawahara Y."/>
            <person name="de la Bastide M."/>
            <person name="Hamilton J.P."/>
            <person name="Kanamori H."/>
            <person name="McCombie W.R."/>
            <person name="Ouyang S."/>
            <person name="Schwartz D.C."/>
            <person name="Tanaka T."/>
            <person name="Wu J."/>
            <person name="Zhou S."/>
            <person name="Childs K.L."/>
            <person name="Davidson R.M."/>
            <person name="Lin H."/>
            <person name="Quesada-Ocampo L."/>
            <person name="Vaillancourt B."/>
            <person name="Sakai H."/>
            <person name="Lee S.S."/>
            <person name="Kim J."/>
            <person name="Numa H."/>
            <person name="Itoh T."/>
            <person name="Buell C.R."/>
            <person name="Matsumoto T."/>
        </authorList>
    </citation>
    <scope>NUCLEOTIDE SEQUENCE [LARGE SCALE GENOMIC DNA]</scope>
    <source>
        <strain evidence="3">cv. Nipponbare</strain>
    </source>
</reference>
<organism evidence="2 3">
    <name type="scientific">Oryza sativa subsp. japonica</name>
    <name type="common">Rice</name>
    <dbReference type="NCBI Taxonomy" id="39947"/>
    <lineage>
        <taxon>Eukaryota</taxon>
        <taxon>Viridiplantae</taxon>
        <taxon>Streptophyta</taxon>
        <taxon>Embryophyta</taxon>
        <taxon>Tracheophyta</taxon>
        <taxon>Spermatophyta</taxon>
        <taxon>Magnoliopsida</taxon>
        <taxon>Liliopsida</taxon>
        <taxon>Poales</taxon>
        <taxon>Poaceae</taxon>
        <taxon>BOP clade</taxon>
        <taxon>Oryzoideae</taxon>
        <taxon>Oryzeae</taxon>
        <taxon>Oryzinae</taxon>
        <taxon>Oryza</taxon>
        <taxon>Oryza sativa</taxon>
    </lineage>
</organism>
<feature type="non-terminal residue" evidence="2">
    <location>
        <position position="54"/>
    </location>
</feature>
<accession>A0A0P0W8G4</accession>
<proteinExistence type="predicted"/>
<evidence type="ECO:0000313" key="2">
    <source>
        <dbReference type="EMBL" id="BAS88547.1"/>
    </source>
</evidence>